<dbReference type="InterPro" id="IPR000600">
    <property type="entry name" value="ROK"/>
</dbReference>
<dbReference type="AlphaFoldDB" id="A0A7W5JX22"/>
<dbReference type="PANTHER" id="PTHR18964:SF149">
    <property type="entry name" value="BIFUNCTIONAL UDP-N-ACETYLGLUCOSAMINE 2-EPIMERASE_N-ACETYLMANNOSAMINE KINASE"/>
    <property type="match status" value="1"/>
</dbReference>
<proteinExistence type="inferred from homology"/>
<organism evidence="2 3">
    <name type="scientific">Microlunatus antarcticus</name>
    <dbReference type="NCBI Taxonomy" id="53388"/>
    <lineage>
        <taxon>Bacteria</taxon>
        <taxon>Bacillati</taxon>
        <taxon>Actinomycetota</taxon>
        <taxon>Actinomycetes</taxon>
        <taxon>Propionibacteriales</taxon>
        <taxon>Propionibacteriaceae</taxon>
        <taxon>Microlunatus</taxon>
    </lineage>
</organism>
<keyword evidence="3" id="KW-1185">Reference proteome</keyword>
<dbReference type="PANTHER" id="PTHR18964">
    <property type="entry name" value="ROK (REPRESSOR, ORF, KINASE) FAMILY"/>
    <property type="match status" value="1"/>
</dbReference>
<gene>
    <name evidence="2" type="ORF">FHX39_002841</name>
</gene>
<reference evidence="2 3" key="1">
    <citation type="submission" date="2020-08" db="EMBL/GenBank/DDBJ databases">
        <title>Sequencing the genomes of 1000 actinobacteria strains.</title>
        <authorList>
            <person name="Klenk H.-P."/>
        </authorList>
    </citation>
    <scope>NUCLEOTIDE SEQUENCE [LARGE SCALE GENOMIC DNA]</scope>
    <source>
        <strain evidence="2 3">DSM 11053</strain>
    </source>
</reference>
<sequence length="390" mass="40420">MTDVQDPPRASLALLRRITDRHVVDQLLRGDNMTRAEIAAVTGISKPTVSESVRRLELDGVVVEAGAAPLGRRGPAGVHYRLREDLGVALAVEGGPDGLVAELLDVRGTVLRRVERDTPSPVTAAELDPLLLALVADATGDLPGPVRACSLSLAGPVDRGSGRLVHLPHSPFVVDELDPRALLAPLVDVEIEVDNDVNWAALAEHDAGAAVGLDDFCYLHLGHGLGGAVVHDGRLVRGHAGLAGEPAHVLTTGPDGRARRLVECFGDLGLLRPASDTIDVEAVERVLTGDRREDHARRDAIVTAVAGALVSVAALLNPAAIVVGGPWAGAAGFVDRLVARTGELLVPPTPVVVAGLGRAAPLLGARLAATRSLQDVLLGPQRPDAAGVVS</sequence>
<accession>A0A7W5JX22</accession>
<dbReference type="Gene3D" id="3.30.420.40">
    <property type="match status" value="2"/>
</dbReference>
<dbReference type="Proteomes" id="UP000565572">
    <property type="component" value="Unassembled WGS sequence"/>
</dbReference>
<evidence type="ECO:0000256" key="1">
    <source>
        <dbReference type="ARBA" id="ARBA00006479"/>
    </source>
</evidence>
<dbReference type="CDD" id="cd00090">
    <property type="entry name" value="HTH_ARSR"/>
    <property type="match status" value="1"/>
</dbReference>
<dbReference type="InterPro" id="IPR011991">
    <property type="entry name" value="ArsR-like_HTH"/>
</dbReference>
<dbReference type="Pfam" id="PF13412">
    <property type="entry name" value="HTH_24"/>
    <property type="match status" value="1"/>
</dbReference>
<evidence type="ECO:0000313" key="3">
    <source>
        <dbReference type="Proteomes" id="UP000565572"/>
    </source>
</evidence>
<dbReference type="SUPFAM" id="SSF53067">
    <property type="entry name" value="Actin-like ATPase domain"/>
    <property type="match status" value="1"/>
</dbReference>
<dbReference type="InterPro" id="IPR036388">
    <property type="entry name" value="WH-like_DNA-bd_sf"/>
</dbReference>
<comment type="caution">
    <text evidence="2">The sequence shown here is derived from an EMBL/GenBank/DDBJ whole genome shotgun (WGS) entry which is preliminary data.</text>
</comment>
<protein>
    <submittedName>
        <fullName evidence="2">Putative NBD/HSP70 family sugar kinase</fullName>
    </submittedName>
</protein>
<name>A0A7W5JX22_9ACTN</name>
<dbReference type="InterPro" id="IPR036390">
    <property type="entry name" value="WH_DNA-bd_sf"/>
</dbReference>
<keyword evidence="2" id="KW-0418">Kinase</keyword>
<comment type="similarity">
    <text evidence="1">Belongs to the ROK (NagC/XylR) family.</text>
</comment>
<keyword evidence="2" id="KW-0808">Transferase</keyword>
<dbReference type="EMBL" id="JACHZG010000001">
    <property type="protein sequence ID" value="MBB3327897.1"/>
    <property type="molecule type" value="Genomic_DNA"/>
</dbReference>
<dbReference type="Pfam" id="PF00480">
    <property type="entry name" value="ROK"/>
    <property type="match status" value="1"/>
</dbReference>
<dbReference type="SUPFAM" id="SSF46785">
    <property type="entry name" value="Winged helix' DNA-binding domain"/>
    <property type="match status" value="1"/>
</dbReference>
<dbReference type="GO" id="GO:0016301">
    <property type="term" value="F:kinase activity"/>
    <property type="evidence" value="ECO:0007669"/>
    <property type="project" value="UniProtKB-KW"/>
</dbReference>
<evidence type="ECO:0000313" key="2">
    <source>
        <dbReference type="EMBL" id="MBB3327897.1"/>
    </source>
</evidence>
<dbReference type="RefSeq" id="WP_183339418.1">
    <property type="nucleotide sequence ID" value="NZ_JACHZG010000001.1"/>
</dbReference>
<dbReference type="Gene3D" id="1.10.10.10">
    <property type="entry name" value="Winged helix-like DNA-binding domain superfamily/Winged helix DNA-binding domain"/>
    <property type="match status" value="1"/>
</dbReference>
<dbReference type="InterPro" id="IPR043129">
    <property type="entry name" value="ATPase_NBD"/>
</dbReference>